<dbReference type="RefSeq" id="WP_074590732.1">
    <property type="nucleotide sequence ID" value="NZ_CACVBY010000030.1"/>
</dbReference>
<dbReference type="Proteomes" id="UP000445309">
    <property type="component" value="Unassembled WGS sequence"/>
</dbReference>
<keyword evidence="2" id="KW-1185">Reference proteome</keyword>
<organism evidence="1 2">
    <name type="scientific">Chryseobacterium fistulae</name>
    <dbReference type="NCBI Taxonomy" id="2675058"/>
    <lineage>
        <taxon>Bacteria</taxon>
        <taxon>Pseudomonadati</taxon>
        <taxon>Bacteroidota</taxon>
        <taxon>Flavobacteriia</taxon>
        <taxon>Flavobacteriales</taxon>
        <taxon>Weeksellaceae</taxon>
        <taxon>Chryseobacterium group</taxon>
        <taxon>Chryseobacterium</taxon>
    </lineage>
</organism>
<name>A0A6N4XN23_9FLAO</name>
<dbReference type="AlphaFoldDB" id="A0A6N4XN23"/>
<dbReference type="EMBL" id="CACVBY010000030">
    <property type="protein sequence ID" value="CAA7387324.1"/>
    <property type="molecule type" value="Genomic_DNA"/>
</dbReference>
<sequence>MIETSIAISVNRKSDIEIIQQKIIEKSLQFPVYICEYENSYQINFTSDYEEWELDTAILNCFPDYEYTTDLERGRKEIRVQISRCQSELCTDGWGRPLESPLDETKYLIKKSVNKPANFNPKIKVLFEDKEQYYYVNVVDGINKATDEKGFLLLDNFKNKIEDNTAEILKDRLYKSQLEAFHSGYNKLSELVDGDFRLHLENKKKKIREIEKLPRKIIRDFIKACNSFDEVAISKNLDKELVYEKRLNWKTILQTDGIAEFKEYLNSSEQSLCSKNFKIRSSWTFNLPNINIGVKYFPISTDIEKQSFQKYGQINFTLENNMITCIIDES</sequence>
<proteinExistence type="predicted"/>
<reference evidence="1 2" key="1">
    <citation type="submission" date="2020-01" db="EMBL/GenBank/DDBJ databases">
        <authorList>
            <person name="Rodrigo-Torres L."/>
            <person name="Arahal R. D."/>
            <person name="Lucena T."/>
        </authorList>
    </citation>
    <scope>NUCLEOTIDE SEQUENCE [LARGE SCALE GENOMIC DNA]</scope>
    <source>
        <strain evidence="1 2">CECT 9393</strain>
    </source>
</reference>
<gene>
    <name evidence="1" type="ORF">CHRY9393_01586</name>
</gene>
<protein>
    <submittedName>
        <fullName evidence="1">Uncharacterized protein</fullName>
    </submittedName>
</protein>
<accession>A0A6N4XN23</accession>
<evidence type="ECO:0000313" key="2">
    <source>
        <dbReference type="Proteomes" id="UP000445309"/>
    </source>
</evidence>
<evidence type="ECO:0000313" key="1">
    <source>
        <dbReference type="EMBL" id="CAA7387324.1"/>
    </source>
</evidence>